<dbReference type="Proteomes" id="UP001050808">
    <property type="component" value="Unassembled WGS sequence"/>
</dbReference>
<proteinExistence type="predicted"/>
<dbReference type="RefSeq" id="WP_226599693.1">
    <property type="nucleotide sequence ID" value="NZ_BNDY01000017.1"/>
</dbReference>
<dbReference type="EMBL" id="BNDY01000017">
    <property type="protein sequence ID" value="GHI41666.1"/>
    <property type="molecule type" value="Genomic_DNA"/>
</dbReference>
<protein>
    <submittedName>
        <fullName evidence="1">Uncharacterized protein</fullName>
    </submittedName>
</protein>
<reference evidence="1" key="1">
    <citation type="submission" date="2024-05" db="EMBL/GenBank/DDBJ databases">
        <title>Whole genome shotgun sequence of Streptomyces violascens NBRC 12920.</title>
        <authorList>
            <person name="Komaki H."/>
            <person name="Tamura T."/>
        </authorList>
    </citation>
    <scope>NUCLEOTIDE SEQUENCE</scope>
    <source>
        <strain evidence="1">NBRC 12920</strain>
    </source>
</reference>
<evidence type="ECO:0000313" key="2">
    <source>
        <dbReference type="Proteomes" id="UP001050808"/>
    </source>
</evidence>
<gene>
    <name evidence="1" type="ORF">Sviol_60740</name>
</gene>
<comment type="caution">
    <text evidence="1">The sequence shown here is derived from an EMBL/GenBank/DDBJ whole genome shotgun (WGS) entry which is preliminary data.</text>
</comment>
<sequence>MITVGSGYSPQLHVCILSPLADEAALLATAVVPNLPGSVSLSMLLE</sequence>
<accession>A0ABQ3QWK6</accession>
<evidence type="ECO:0000313" key="1">
    <source>
        <dbReference type="EMBL" id="GHI41666.1"/>
    </source>
</evidence>
<name>A0ABQ3QWK6_9ACTN</name>
<keyword evidence="2" id="KW-1185">Reference proteome</keyword>
<organism evidence="1 2">
    <name type="scientific">Streptomyces violascens</name>
    <dbReference type="NCBI Taxonomy" id="67381"/>
    <lineage>
        <taxon>Bacteria</taxon>
        <taxon>Bacillati</taxon>
        <taxon>Actinomycetota</taxon>
        <taxon>Actinomycetes</taxon>
        <taxon>Kitasatosporales</taxon>
        <taxon>Streptomycetaceae</taxon>
        <taxon>Streptomyces</taxon>
    </lineage>
</organism>